<dbReference type="InterPro" id="IPR000524">
    <property type="entry name" value="Tscrpt_reg_HTH_GntR"/>
</dbReference>
<dbReference type="InterPro" id="IPR011711">
    <property type="entry name" value="GntR_C"/>
</dbReference>
<dbReference type="InterPro" id="IPR008920">
    <property type="entry name" value="TF_FadR/GntR_C"/>
</dbReference>
<name>A0ABU3S0F2_9HYPH</name>
<evidence type="ECO:0000313" key="5">
    <source>
        <dbReference type="EMBL" id="MDU0338253.1"/>
    </source>
</evidence>
<dbReference type="Pfam" id="PF07729">
    <property type="entry name" value="FCD"/>
    <property type="match status" value="1"/>
</dbReference>
<dbReference type="RefSeq" id="WP_316016210.1">
    <property type="nucleotide sequence ID" value="NZ_JAWDID010000001.1"/>
</dbReference>
<accession>A0ABU3S0F2</accession>
<dbReference type="SUPFAM" id="SSF46785">
    <property type="entry name" value="Winged helix' DNA-binding domain"/>
    <property type="match status" value="1"/>
</dbReference>
<evidence type="ECO:0000256" key="2">
    <source>
        <dbReference type="ARBA" id="ARBA00023125"/>
    </source>
</evidence>
<keyword evidence="3" id="KW-0804">Transcription</keyword>
<dbReference type="PANTHER" id="PTHR43537">
    <property type="entry name" value="TRANSCRIPTIONAL REGULATOR, GNTR FAMILY"/>
    <property type="match status" value="1"/>
</dbReference>
<dbReference type="Pfam" id="PF00392">
    <property type="entry name" value="GntR"/>
    <property type="match status" value="1"/>
</dbReference>
<gene>
    <name evidence="5" type="ORF">RKE40_00080</name>
</gene>
<dbReference type="PROSITE" id="PS50949">
    <property type="entry name" value="HTH_GNTR"/>
    <property type="match status" value="1"/>
</dbReference>
<evidence type="ECO:0000313" key="6">
    <source>
        <dbReference type="Proteomes" id="UP001254257"/>
    </source>
</evidence>
<comment type="caution">
    <text evidence="5">The sequence shown here is derived from an EMBL/GenBank/DDBJ whole genome shotgun (WGS) entry which is preliminary data.</text>
</comment>
<evidence type="ECO:0000259" key="4">
    <source>
        <dbReference type="PROSITE" id="PS50949"/>
    </source>
</evidence>
<dbReference type="SMART" id="SM00345">
    <property type="entry name" value="HTH_GNTR"/>
    <property type="match status" value="1"/>
</dbReference>
<dbReference type="PRINTS" id="PR00035">
    <property type="entry name" value="HTHGNTR"/>
</dbReference>
<sequence>MNTPPLSATTTAAALAARLRQEIDQGRWQAGELLRQEQLASEFGVSRIPVREALAQLQSEGLLRIEHYRGARVSWPTPAEIDEIFDLRLLVESDLIARALPRHGERSCRELARLQDQLEDAQDRLGWIGGDIAFHEALYRPAERPRSLALYRQLRAPIDRFSVQQLGPEARKQGWAEEHRQLIAAAASGDAPAALATLAAHLDATRMVVLAACADLGDR</sequence>
<reference evidence="5 6" key="1">
    <citation type="submission" date="2023-09" db="EMBL/GenBank/DDBJ databases">
        <title>Whole genome shotgun sequencing (WGS) of Bosea sp. ZW T0_25, isolated from stored onions (Allium cepa).</title>
        <authorList>
            <person name="Stoll D.A."/>
            <person name="Huch M."/>
        </authorList>
    </citation>
    <scope>NUCLEOTIDE SEQUENCE [LARGE SCALE GENOMIC DNA]</scope>
    <source>
        <strain evidence="5 6">ZW T0_25</strain>
    </source>
</reference>
<keyword evidence="2" id="KW-0238">DNA-binding</keyword>
<dbReference type="Proteomes" id="UP001254257">
    <property type="component" value="Unassembled WGS sequence"/>
</dbReference>
<evidence type="ECO:0000256" key="1">
    <source>
        <dbReference type="ARBA" id="ARBA00023015"/>
    </source>
</evidence>
<dbReference type="InterPro" id="IPR036388">
    <property type="entry name" value="WH-like_DNA-bd_sf"/>
</dbReference>
<dbReference type="Gene3D" id="1.20.120.530">
    <property type="entry name" value="GntR ligand-binding domain-like"/>
    <property type="match status" value="1"/>
</dbReference>
<evidence type="ECO:0000256" key="3">
    <source>
        <dbReference type="ARBA" id="ARBA00023163"/>
    </source>
</evidence>
<organism evidence="5 6">
    <name type="scientific">Bosea rubneri</name>
    <dbReference type="NCBI Taxonomy" id="3075434"/>
    <lineage>
        <taxon>Bacteria</taxon>
        <taxon>Pseudomonadati</taxon>
        <taxon>Pseudomonadota</taxon>
        <taxon>Alphaproteobacteria</taxon>
        <taxon>Hyphomicrobiales</taxon>
        <taxon>Boseaceae</taxon>
        <taxon>Bosea</taxon>
    </lineage>
</organism>
<feature type="domain" description="HTH gntR-type" evidence="4">
    <location>
        <begin position="9"/>
        <end position="76"/>
    </location>
</feature>
<proteinExistence type="predicted"/>
<dbReference type="PANTHER" id="PTHR43537:SF41">
    <property type="entry name" value="TRANSCRIPTIONAL REGULATORY PROTEIN"/>
    <property type="match status" value="1"/>
</dbReference>
<dbReference type="CDD" id="cd07377">
    <property type="entry name" value="WHTH_GntR"/>
    <property type="match status" value="1"/>
</dbReference>
<dbReference type="InterPro" id="IPR036390">
    <property type="entry name" value="WH_DNA-bd_sf"/>
</dbReference>
<dbReference type="SMART" id="SM00895">
    <property type="entry name" value="FCD"/>
    <property type="match status" value="1"/>
</dbReference>
<keyword evidence="1" id="KW-0805">Transcription regulation</keyword>
<protein>
    <submittedName>
        <fullName evidence="5">GntR family transcriptional regulator</fullName>
    </submittedName>
</protein>
<dbReference type="Gene3D" id="1.10.10.10">
    <property type="entry name" value="Winged helix-like DNA-binding domain superfamily/Winged helix DNA-binding domain"/>
    <property type="match status" value="1"/>
</dbReference>
<keyword evidence="6" id="KW-1185">Reference proteome</keyword>
<dbReference type="EMBL" id="JAWDID010000001">
    <property type="protein sequence ID" value="MDU0338253.1"/>
    <property type="molecule type" value="Genomic_DNA"/>
</dbReference>
<dbReference type="SUPFAM" id="SSF48008">
    <property type="entry name" value="GntR ligand-binding domain-like"/>
    <property type="match status" value="1"/>
</dbReference>